<feature type="compositionally biased region" description="Low complexity" evidence="2">
    <location>
        <begin position="216"/>
        <end position="228"/>
    </location>
</feature>
<evidence type="ECO:0000313" key="5">
    <source>
        <dbReference type="Proteomes" id="UP000319210"/>
    </source>
</evidence>
<reference evidence="4 5" key="1">
    <citation type="submission" date="2019-06" db="EMBL/GenBank/DDBJ databases">
        <title>Whole genome shotgun sequence of Streptomyces cacaoi subsp. cacaoi NBRC 12748.</title>
        <authorList>
            <person name="Hosoyama A."/>
            <person name="Uohara A."/>
            <person name="Ohji S."/>
            <person name="Ichikawa N."/>
        </authorList>
    </citation>
    <scope>NUCLEOTIDE SEQUENCE [LARGE SCALE GENOMIC DNA]</scope>
    <source>
        <strain evidence="4 5">NBRC 12748</strain>
    </source>
</reference>
<proteinExistence type="inferred from homology"/>
<dbReference type="InterPro" id="IPR036390">
    <property type="entry name" value="WH_DNA-bd_sf"/>
</dbReference>
<gene>
    <name evidence="4" type="ORF">SCA03_48050</name>
</gene>
<dbReference type="PANTHER" id="PTHR18964">
    <property type="entry name" value="ROK (REPRESSOR, ORF, KINASE) FAMILY"/>
    <property type="match status" value="1"/>
</dbReference>
<dbReference type="Proteomes" id="UP000319210">
    <property type="component" value="Unassembled WGS sequence"/>
</dbReference>
<dbReference type="Pfam" id="PF00480">
    <property type="entry name" value="ROK"/>
    <property type="match status" value="2"/>
</dbReference>
<feature type="region of interest" description="Disordered" evidence="2">
    <location>
        <begin position="432"/>
        <end position="463"/>
    </location>
</feature>
<dbReference type="Gene3D" id="3.30.420.40">
    <property type="match status" value="3"/>
</dbReference>
<feature type="compositionally biased region" description="Basic and acidic residues" evidence="2">
    <location>
        <begin position="451"/>
        <end position="463"/>
    </location>
</feature>
<dbReference type="CDD" id="cd24076">
    <property type="entry name" value="ASKHA_ATPase_ROK_BsXylR-like"/>
    <property type="match status" value="1"/>
</dbReference>
<dbReference type="EMBL" id="BJMM01000029">
    <property type="protein sequence ID" value="GEB52254.1"/>
    <property type="molecule type" value="Genomic_DNA"/>
</dbReference>
<organism evidence="4 5">
    <name type="scientific">Streptomyces cacaoi</name>
    <dbReference type="NCBI Taxonomy" id="1898"/>
    <lineage>
        <taxon>Bacteria</taxon>
        <taxon>Bacillati</taxon>
        <taxon>Actinomycetota</taxon>
        <taxon>Actinomycetes</taxon>
        <taxon>Kitasatosporales</taxon>
        <taxon>Streptomycetaceae</taxon>
        <taxon>Streptomyces</taxon>
    </lineage>
</organism>
<feature type="region of interest" description="Disordered" evidence="2">
    <location>
        <begin position="216"/>
        <end position="239"/>
    </location>
</feature>
<name>A0A4Y3R3Y3_STRCI</name>
<dbReference type="SUPFAM" id="SSF46785">
    <property type="entry name" value="Winged helix' DNA-binding domain"/>
    <property type="match status" value="1"/>
</dbReference>
<protein>
    <submittedName>
        <fullName evidence="4">Transcriptional regulator</fullName>
    </submittedName>
</protein>
<evidence type="ECO:0000259" key="3">
    <source>
        <dbReference type="Pfam" id="PF12802"/>
    </source>
</evidence>
<dbReference type="InterPro" id="IPR000835">
    <property type="entry name" value="HTH_MarR-typ"/>
</dbReference>
<evidence type="ECO:0000256" key="1">
    <source>
        <dbReference type="ARBA" id="ARBA00006479"/>
    </source>
</evidence>
<comment type="caution">
    <text evidence="4">The sequence shown here is derived from an EMBL/GenBank/DDBJ whole genome shotgun (WGS) entry which is preliminary data.</text>
</comment>
<evidence type="ECO:0000256" key="2">
    <source>
        <dbReference type="SAM" id="MobiDB-lite"/>
    </source>
</evidence>
<dbReference type="GO" id="GO:0003700">
    <property type="term" value="F:DNA-binding transcription factor activity"/>
    <property type="evidence" value="ECO:0007669"/>
    <property type="project" value="InterPro"/>
</dbReference>
<sequence>MNTSAPQPPPHAPAALSPGAGGRGEVPASQSAMRRYNAALVLGVIRDSPGISRAGIAERTGLAKTTVSQQVERLTAARLVTATGRQQRPGRGRPATGLRLDAEAGPHGLGVEIGVDHLATCLVDLTGRVRDHRVRAGDNRDRSPAQVLARAARMARTDLAGAAARGVPVCGVGLAVPGLVETATGALRLAPNLGWHDVDLRTALRTRLLEDAPAAAPAGTSAAADSTAPGGGGPAWPGGLPVTVANEADLAACAELWSGAHGGLRDFVYVSGEIGIGAGFVFDGELFAGADGFTGEIGHMCVDPDGARCRCGALGCLETVAGQDAVLGAAGLGGAAPGEEAGDRFAALLERLATGDARAVGAVTQAGRRLGTALASMVNAMGFPAVVLGGNYAPLESWLRPPLEEELRVRVLTARWSPVRVVRGALGREAAARGAAQSATEAALADPESYMEPRDTTPDGPRG</sequence>
<comment type="similarity">
    <text evidence="1">Belongs to the ROK (NagC/XylR) family.</text>
</comment>
<dbReference type="Gene3D" id="1.10.10.10">
    <property type="entry name" value="Winged helix-like DNA-binding domain superfamily/Winged helix DNA-binding domain"/>
    <property type="match status" value="1"/>
</dbReference>
<dbReference type="Pfam" id="PF12802">
    <property type="entry name" value="MarR_2"/>
    <property type="match status" value="1"/>
</dbReference>
<dbReference type="InterPro" id="IPR043129">
    <property type="entry name" value="ATPase_NBD"/>
</dbReference>
<feature type="compositionally biased region" description="Pro residues" evidence="2">
    <location>
        <begin position="1"/>
        <end position="12"/>
    </location>
</feature>
<dbReference type="RefSeq" id="WP_212767216.1">
    <property type="nucleotide sequence ID" value="NZ_BJMM01000029.1"/>
</dbReference>
<feature type="region of interest" description="Disordered" evidence="2">
    <location>
        <begin position="1"/>
        <end position="29"/>
    </location>
</feature>
<dbReference type="SUPFAM" id="SSF53067">
    <property type="entry name" value="Actin-like ATPase domain"/>
    <property type="match status" value="1"/>
</dbReference>
<dbReference type="InterPro" id="IPR036388">
    <property type="entry name" value="WH-like_DNA-bd_sf"/>
</dbReference>
<feature type="compositionally biased region" description="Low complexity" evidence="2">
    <location>
        <begin position="432"/>
        <end position="443"/>
    </location>
</feature>
<dbReference type="AlphaFoldDB" id="A0A4Y3R3Y3"/>
<dbReference type="PANTHER" id="PTHR18964:SF149">
    <property type="entry name" value="BIFUNCTIONAL UDP-N-ACETYLGLUCOSAMINE 2-EPIMERASE_N-ACETYLMANNOSAMINE KINASE"/>
    <property type="match status" value="1"/>
</dbReference>
<dbReference type="InterPro" id="IPR000600">
    <property type="entry name" value="ROK"/>
</dbReference>
<evidence type="ECO:0000313" key="4">
    <source>
        <dbReference type="EMBL" id="GEB52254.1"/>
    </source>
</evidence>
<accession>A0A4Y3R3Y3</accession>
<keyword evidence="5" id="KW-1185">Reference proteome</keyword>
<feature type="domain" description="HTH marR-type" evidence="3">
    <location>
        <begin position="38"/>
        <end position="88"/>
    </location>
</feature>